<accession>A0AAU4JX47</accession>
<dbReference type="Proteomes" id="UP001432128">
    <property type="component" value="Chromosome"/>
</dbReference>
<dbReference type="PANTHER" id="PTHR43798:SF6">
    <property type="entry name" value="HYDROLASE, PUTATIVE (AFU_ORTHOLOGUE AFUA_4G13070)-RELATED"/>
    <property type="match status" value="1"/>
</dbReference>
<dbReference type="AlphaFoldDB" id="A0AAU4JX47"/>
<dbReference type="EMBL" id="CP108021">
    <property type="protein sequence ID" value="WUM18312.1"/>
    <property type="molecule type" value="Genomic_DNA"/>
</dbReference>
<keyword evidence="3" id="KW-1185">Reference proteome</keyword>
<dbReference type="GO" id="GO:0016787">
    <property type="term" value="F:hydrolase activity"/>
    <property type="evidence" value="ECO:0007669"/>
    <property type="project" value="UniProtKB-KW"/>
</dbReference>
<dbReference type="InterPro" id="IPR029058">
    <property type="entry name" value="AB_hydrolase_fold"/>
</dbReference>
<dbReference type="InterPro" id="IPR000073">
    <property type="entry name" value="AB_hydrolase_1"/>
</dbReference>
<dbReference type="Pfam" id="PF12697">
    <property type="entry name" value="Abhydrolase_6"/>
    <property type="match status" value="1"/>
</dbReference>
<dbReference type="PRINTS" id="PR00111">
    <property type="entry name" value="ABHYDROLASE"/>
</dbReference>
<dbReference type="RefSeq" id="WP_328855982.1">
    <property type="nucleotide sequence ID" value="NZ_CP108021.1"/>
</dbReference>
<dbReference type="Gene3D" id="3.40.50.1820">
    <property type="entry name" value="alpha/beta hydrolase"/>
    <property type="match status" value="1"/>
</dbReference>
<dbReference type="SUPFAM" id="SSF53474">
    <property type="entry name" value="alpha/beta-Hydrolases"/>
    <property type="match status" value="1"/>
</dbReference>
<organism evidence="2 3">
    <name type="scientific">Williamsia herbipolensis</name>
    <dbReference type="NCBI Taxonomy" id="1603258"/>
    <lineage>
        <taxon>Bacteria</taxon>
        <taxon>Bacillati</taxon>
        <taxon>Actinomycetota</taxon>
        <taxon>Actinomycetes</taxon>
        <taxon>Mycobacteriales</taxon>
        <taxon>Nocardiaceae</taxon>
        <taxon>Williamsia</taxon>
    </lineage>
</organism>
<evidence type="ECO:0000313" key="2">
    <source>
        <dbReference type="EMBL" id="WUM18312.1"/>
    </source>
</evidence>
<evidence type="ECO:0000313" key="3">
    <source>
        <dbReference type="Proteomes" id="UP001432128"/>
    </source>
</evidence>
<feature type="domain" description="AB hydrolase-1" evidence="1">
    <location>
        <begin position="15"/>
        <end position="247"/>
    </location>
</feature>
<reference evidence="2 3" key="1">
    <citation type="submission" date="2022-10" db="EMBL/GenBank/DDBJ databases">
        <title>The complete genomes of actinobacterial strains from the NBC collection.</title>
        <authorList>
            <person name="Joergensen T.S."/>
            <person name="Alvarez Arevalo M."/>
            <person name="Sterndorff E.B."/>
            <person name="Faurdal D."/>
            <person name="Vuksanovic O."/>
            <person name="Mourched A.-S."/>
            <person name="Charusanti P."/>
            <person name="Shaw S."/>
            <person name="Blin K."/>
            <person name="Weber T."/>
        </authorList>
    </citation>
    <scope>NUCLEOTIDE SEQUENCE [LARGE SCALE GENOMIC DNA]</scope>
    <source>
        <strain evidence="2 3">NBC_00319</strain>
    </source>
</reference>
<dbReference type="PANTHER" id="PTHR43798">
    <property type="entry name" value="MONOACYLGLYCEROL LIPASE"/>
    <property type="match status" value="1"/>
</dbReference>
<protein>
    <submittedName>
        <fullName evidence="2">Alpha/beta hydrolase</fullName>
    </submittedName>
</protein>
<evidence type="ECO:0000259" key="1">
    <source>
        <dbReference type="Pfam" id="PF12697"/>
    </source>
</evidence>
<keyword evidence="2" id="KW-0378">Hydrolase</keyword>
<dbReference type="KEGG" id="whr:OG579_11125"/>
<name>A0AAU4JX47_9NOCA</name>
<dbReference type="InterPro" id="IPR000639">
    <property type="entry name" value="Epox_hydrolase-like"/>
</dbReference>
<dbReference type="PRINTS" id="PR00412">
    <property type="entry name" value="EPOXHYDRLASE"/>
</dbReference>
<gene>
    <name evidence="2" type="ORF">OG579_11125</name>
</gene>
<sequence length="262" mass="29134">MSRNPVITRGSGVPVLLVHGWAVDHRIMLPLDESFASHPGGWRRIYVDLLGFGSSVDRPSISHADDIAADLDDVIDREIGSRPFAVVGSSFGAGLARRLAVRRPDQVLGVAMLCPTAEPIASRRLPEARAVEVDENFIEGLAEPDRDQFTAVTTRQTIDVWRRFEQYVLPGLRAADPDVVERIRPALSRSPETVGPRYPGPVLMMVGRNDTVVGWRDQLDLAEHYPNATVVIVDRCGHNVHLEHPDLTHHHLHTWLDSLPTR</sequence>
<dbReference type="InterPro" id="IPR050266">
    <property type="entry name" value="AB_hydrolase_sf"/>
</dbReference>
<proteinExistence type="predicted"/>